<sequence>MSGNIMTLEELRRIRISYPFDANFLFVVHVDIDRDCVAPVQVFCEANEVDIRSDRVTYMFVSHGMTYDGESNGRIVIHCDTGRRLDPENGFFDHHFVGCPVHSATHAMVEVFYSHRSYIPPHIIEIRDYVNLVDSKIGRMTGENYELVKQLGRVAKRLTNGTGRFVPAQFGIEYLEKVIRQLPEGTSDYFKMIVGLSVLQGYIDNYEKINTRDRLADLREVVVEDPVCQEYENENMIQFLKLEPLMAINDRVDEAYPSRMSINQRLPIGQMMQVLHTYIIVPDKIDGDVASAFAFICRIMHLNPLDRESVTVIEVSGGKTIWDYDKEFLPEQDDLVIHLGTGGYFSAEHLVFDQNANDFPFWTLTECIYQYFYLPEMTRAKMQNMLMMVNHIYGGVRRFAVVESVCEALEAHYQDVCDQIGEVIRFEWNHLAPYHFIMAIENMPKFMRAVQIVKIGYVLIEGFFSALSINKGFQYLTDDAEEVEKDGLMFALIGSDSNESQRLRGYVNQWKKHWDVFISSNPERPTIGITITNECGHVSGMRRLVEVLREMVAKVIGREPLEEEVFIHQNDFVIYINGDFGITPEEVFALAQEHLSRSGEMNKYRNRN</sequence>
<comment type="caution">
    <text evidence="1">The sequence shown here is derived from an EMBL/GenBank/DDBJ whole genome shotgun (WGS) entry which is preliminary data.</text>
</comment>
<accession>A0A1F5SWK4</accession>
<evidence type="ECO:0000313" key="1">
    <source>
        <dbReference type="EMBL" id="OGF31019.1"/>
    </source>
</evidence>
<protein>
    <submittedName>
        <fullName evidence="1">Uncharacterized protein</fullName>
    </submittedName>
</protein>
<gene>
    <name evidence="1" type="ORF">A2478_01085</name>
</gene>
<dbReference type="Proteomes" id="UP000179001">
    <property type="component" value="Unassembled WGS sequence"/>
</dbReference>
<dbReference type="AlphaFoldDB" id="A0A1F5SWK4"/>
<organism evidence="1 2">
    <name type="scientific">Candidatus Falkowbacteria bacterium RIFOXYC2_FULL_36_12</name>
    <dbReference type="NCBI Taxonomy" id="1798002"/>
    <lineage>
        <taxon>Bacteria</taxon>
        <taxon>Candidatus Falkowiibacteriota</taxon>
    </lineage>
</organism>
<dbReference type="STRING" id="1798002.A2478_01085"/>
<reference evidence="1 2" key="1">
    <citation type="journal article" date="2016" name="Nat. Commun.">
        <title>Thousands of microbial genomes shed light on interconnected biogeochemical processes in an aquifer system.</title>
        <authorList>
            <person name="Anantharaman K."/>
            <person name="Brown C.T."/>
            <person name="Hug L.A."/>
            <person name="Sharon I."/>
            <person name="Castelle C.J."/>
            <person name="Probst A.J."/>
            <person name="Thomas B.C."/>
            <person name="Singh A."/>
            <person name="Wilkins M.J."/>
            <person name="Karaoz U."/>
            <person name="Brodie E.L."/>
            <person name="Williams K.H."/>
            <person name="Hubbard S.S."/>
            <person name="Banfield J.F."/>
        </authorList>
    </citation>
    <scope>NUCLEOTIDE SEQUENCE [LARGE SCALE GENOMIC DNA]</scope>
</reference>
<proteinExistence type="predicted"/>
<dbReference type="EMBL" id="MFGJ01000008">
    <property type="protein sequence ID" value="OGF31019.1"/>
    <property type="molecule type" value="Genomic_DNA"/>
</dbReference>
<evidence type="ECO:0000313" key="2">
    <source>
        <dbReference type="Proteomes" id="UP000179001"/>
    </source>
</evidence>
<name>A0A1F5SWK4_9BACT</name>